<gene>
    <name evidence="2" type="ORF">M3202_04905</name>
</gene>
<dbReference type="Proteomes" id="UP001139179">
    <property type="component" value="Unassembled WGS sequence"/>
</dbReference>
<dbReference type="PANTHER" id="PTHR46387">
    <property type="entry name" value="POLYNUCLEOTIDYL TRANSFERASE, RIBONUCLEASE H-LIKE SUPERFAMILY PROTEIN"/>
    <property type="match status" value="1"/>
</dbReference>
<dbReference type="Gene3D" id="3.30.420.10">
    <property type="entry name" value="Ribonuclease H-like superfamily/Ribonuclease H"/>
    <property type="match status" value="1"/>
</dbReference>
<dbReference type="InterPro" id="IPR012337">
    <property type="entry name" value="RNaseH-like_sf"/>
</dbReference>
<dbReference type="NCBIfam" id="NF005822">
    <property type="entry name" value="PRK07708.1"/>
    <property type="match status" value="1"/>
</dbReference>
<reference evidence="2" key="1">
    <citation type="submission" date="2022-05" db="EMBL/GenBank/DDBJ databases">
        <title>Comparative Genomics of Spacecraft Associated Microbes.</title>
        <authorList>
            <person name="Tran M.T."/>
            <person name="Wright A."/>
            <person name="Seuylemezian A."/>
            <person name="Eisen J."/>
            <person name="Coil D."/>
        </authorList>
    </citation>
    <scope>NUCLEOTIDE SEQUENCE</scope>
    <source>
        <strain evidence="2">214.1.1</strain>
    </source>
</reference>
<evidence type="ECO:0000313" key="3">
    <source>
        <dbReference type="Proteomes" id="UP001139179"/>
    </source>
</evidence>
<accession>A0A9X2DMW8</accession>
<dbReference type="InterPro" id="IPR002156">
    <property type="entry name" value="RNaseH_domain"/>
</dbReference>
<evidence type="ECO:0000259" key="1">
    <source>
        <dbReference type="PROSITE" id="PS50879"/>
    </source>
</evidence>
<dbReference type="CDD" id="cd09279">
    <property type="entry name" value="RNase_HI_like"/>
    <property type="match status" value="1"/>
</dbReference>
<dbReference type="Pfam" id="PF13456">
    <property type="entry name" value="RVT_3"/>
    <property type="match status" value="1"/>
</dbReference>
<dbReference type="RefSeq" id="WP_251222217.1">
    <property type="nucleotide sequence ID" value="NZ_JAMBOL010000002.1"/>
</dbReference>
<dbReference type="PROSITE" id="PS50879">
    <property type="entry name" value="RNASE_H_1"/>
    <property type="match status" value="1"/>
</dbReference>
<keyword evidence="2" id="KW-0808">Transferase</keyword>
<dbReference type="PANTHER" id="PTHR46387:SF2">
    <property type="entry name" value="RIBONUCLEASE HI"/>
    <property type="match status" value="1"/>
</dbReference>
<evidence type="ECO:0000313" key="2">
    <source>
        <dbReference type="EMBL" id="MCM3713416.1"/>
    </source>
</evidence>
<organism evidence="2 3">
    <name type="scientific">Halalkalibacter oceani</name>
    <dbReference type="NCBI Taxonomy" id="1653776"/>
    <lineage>
        <taxon>Bacteria</taxon>
        <taxon>Bacillati</taxon>
        <taxon>Bacillota</taxon>
        <taxon>Bacilli</taxon>
        <taxon>Bacillales</taxon>
        <taxon>Bacillaceae</taxon>
        <taxon>Halalkalibacter</taxon>
    </lineage>
</organism>
<sequence length="225" mass="26283">MKVRIECHYQPAKGKKTFELQSEWLRLEDALLLVEDLEKTGRLKLAVFYDQQESSWTKKEILRFLKQLETEPQHVIAYIDGGYDRSTKKAGIGVAIYYEQHHSQWRRRFNDCLELLQDNNEAEYAALYRCIQELESMNVTQQEVTIHLDSMIVANQASGEWPCYEENYSAWLDRIEQLAKKLGLILHYQQIDRNQNKEADSLASQALTGIQIESTIERSSRPPKA</sequence>
<keyword evidence="3" id="KW-1185">Reference proteome</keyword>
<dbReference type="SUPFAM" id="SSF53098">
    <property type="entry name" value="Ribonuclease H-like"/>
    <property type="match status" value="1"/>
</dbReference>
<proteinExistence type="predicted"/>
<dbReference type="EMBL" id="JAMBOL010000002">
    <property type="protein sequence ID" value="MCM3713416.1"/>
    <property type="molecule type" value="Genomic_DNA"/>
</dbReference>
<name>A0A9X2DMW8_9BACI</name>
<dbReference type="GO" id="GO:0003964">
    <property type="term" value="F:RNA-directed DNA polymerase activity"/>
    <property type="evidence" value="ECO:0007669"/>
    <property type="project" value="UniProtKB-KW"/>
</dbReference>
<comment type="caution">
    <text evidence="2">The sequence shown here is derived from an EMBL/GenBank/DDBJ whole genome shotgun (WGS) entry which is preliminary data.</text>
</comment>
<keyword evidence="2" id="KW-0695">RNA-directed DNA polymerase</keyword>
<dbReference type="InterPro" id="IPR036397">
    <property type="entry name" value="RNaseH_sf"/>
</dbReference>
<feature type="domain" description="RNase H type-1" evidence="1">
    <location>
        <begin position="71"/>
        <end position="208"/>
    </location>
</feature>
<dbReference type="GO" id="GO:0004523">
    <property type="term" value="F:RNA-DNA hybrid ribonuclease activity"/>
    <property type="evidence" value="ECO:0007669"/>
    <property type="project" value="InterPro"/>
</dbReference>
<dbReference type="AlphaFoldDB" id="A0A9X2DMW8"/>
<protein>
    <submittedName>
        <fullName evidence="2">Reverse transcriptase-like protein</fullName>
    </submittedName>
</protein>
<keyword evidence="2" id="KW-0548">Nucleotidyltransferase</keyword>
<dbReference type="GO" id="GO:0003676">
    <property type="term" value="F:nucleic acid binding"/>
    <property type="evidence" value="ECO:0007669"/>
    <property type="project" value="InterPro"/>
</dbReference>